<keyword evidence="2" id="KW-0472">Membrane</keyword>
<feature type="compositionally biased region" description="Acidic residues" evidence="1">
    <location>
        <begin position="201"/>
        <end position="218"/>
    </location>
</feature>
<dbReference type="CDD" id="cd12797">
    <property type="entry name" value="M23_peptidase"/>
    <property type="match status" value="1"/>
</dbReference>
<organism evidence="4 5">
    <name type="scientific">Candidatus Gemmiger avistercoris</name>
    <dbReference type="NCBI Taxonomy" id="2838606"/>
    <lineage>
        <taxon>Bacteria</taxon>
        <taxon>Bacillati</taxon>
        <taxon>Bacillota</taxon>
        <taxon>Clostridia</taxon>
        <taxon>Eubacteriales</taxon>
        <taxon>Gemmiger</taxon>
    </lineage>
</organism>
<dbReference type="GO" id="GO:0004222">
    <property type="term" value="F:metalloendopeptidase activity"/>
    <property type="evidence" value="ECO:0007669"/>
    <property type="project" value="TreeGrafter"/>
</dbReference>
<dbReference type="SUPFAM" id="SSF51261">
    <property type="entry name" value="Duplicated hybrid motif"/>
    <property type="match status" value="1"/>
</dbReference>
<dbReference type="PANTHER" id="PTHR21666:SF270">
    <property type="entry name" value="MUREIN HYDROLASE ACTIVATOR ENVC"/>
    <property type="match status" value="1"/>
</dbReference>
<feature type="transmembrane region" description="Helical" evidence="2">
    <location>
        <begin position="282"/>
        <end position="302"/>
    </location>
</feature>
<proteinExistence type="predicted"/>
<dbReference type="EMBL" id="DXBF01000016">
    <property type="protein sequence ID" value="HIZ61582.1"/>
    <property type="molecule type" value="Genomic_DNA"/>
</dbReference>
<dbReference type="InterPro" id="IPR011055">
    <property type="entry name" value="Dup_hybrid_motif"/>
</dbReference>
<accession>A0A9D2JPF3</accession>
<feature type="compositionally biased region" description="Low complexity" evidence="1">
    <location>
        <begin position="109"/>
        <end position="159"/>
    </location>
</feature>
<feature type="region of interest" description="Disordered" evidence="1">
    <location>
        <begin position="1"/>
        <end position="228"/>
    </location>
</feature>
<dbReference type="PANTHER" id="PTHR21666">
    <property type="entry name" value="PEPTIDASE-RELATED"/>
    <property type="match status" value="1"/>
</dbReference>
<dbReference type="Proteomes" id="UP000824105">
    <property type="component" value="Unassembled WGS sequence"/>
</dbReference>
<comment type="caution">
    <text evidence="4">The sequence shown here is derived from an EMBL/GenBank/DDBJ whole genome shotgun (WGS) entry which is preliminary data.</text>
</comment>
<feature type="compositionally biased region" description="Low complexity" evidence="1">
    <location>
        <begin position="1"/>
        <end position="22"/>
    </location>
</feature>
<evidence type="ECO:0000313" key="5">
    <source>
        <dbReference type="Proteomes" id="UP000824105"/>
    </source>
</evidence>
<keyword evidence="2" id="KW-0812">Transmembrane</keyword>
<evidence type="ECO:0000256" key="2">
    <source>
        <dbReference type="SAM" id="Phobius"/>
    </source>
</evidence>
<evidence type="ECO:0000256" key="1">
    <source>
        <dbReference type="SAM" id="MobiDB-lite"/>
    </source>
</evidence>
<keyword evidence="2" id="KW-1133">Transmembrane helix</keyword>
<dbReference type="Gene3D" id="2.70.70.10">
    <property type="entry name" value="Glucose Permease (Domain IIA)"/>
    <property type="match status" value="1"/>
</dbReference>
<gene>
    <name evidence="4" type="ORF">H9724_02280</name>
</gene>
<feature type="domain" description="M23ase beta-sheet core" evidence="3">
    <location>
        <begin position="606"/>
        <end position="677"/>
    </location>
</feature>
<sequence>MPETAAAPAEQAETAGPAGEQADASEKNVSAAPEEQKNMPEGAAPEASAPDGKMPGAAPEKDAPAQESGGQESAAPAGDAQAEPSGAGLPAEGNGALHPAVPQEEAGDQPSAPEAPQAAESAGETGEPCPAEEAPECAAAPEETAEAAAAPETPAPAGSEETEPSEQDRSAPEAPAPAEAAPGEEAPESGGPEGAAPQLPEDGEAEEERSEEEEERSEEEEKRLSDMTRTVQLSIEQIMAQVGEEEPAAPEETEQSDGETPEEEGGETVRALQKGLSGIAKWLLLVLFFVLVIAGFGVAWLYGNATPDMVPSIEVTFDGQTVEPTAYKWKVPVIGNVFKRTYADTLSSTPTALAETVDQASPDFEVSPAGYRDELTVTDSAGETVYEGDTKGFSDFLFTSNGEYTAKLVVYSDASKVPGDTSVTGSETWQFTFTVSVQPTIQLSAAYAEQGGAVAVRVGETLDGQPPVLTASLENPGFFRSGTGWICYIPIPWNAAAGTQELAVQAGGYTETFELEIRAAEWEYNDYYADSQLTAPYIGEDDLPASVEKLLESSEDAVAWANGNFVQPFLNSLDVELAFGTTEYVGRSYSERSRNTGAGGRTATNVVLNTVSGEPLIAPASGTVVLAQDLGGDLGYTVVIDHGAGVKSLFFNLREVSVEKGDELKQGQVIAECGRTTVAEMRIGMVPIDPVQVWRGQCDAFKYY</sequence>
<dbReference type="AlphaFoldDB" id="A0A9D2JPF3"/>
<protein>
    <submittedName>
        <fullName evidence="4">Peptidoglycan DD-metalloendopeptidase family protein</fullName>
    </submittedName>
</protein>
<name>A0A9D2JPF3_9FIRM</name>
<dbReference type="Pfam" id="PF01551">
    <property type="entry name" value="Peptidase_M23"/>
    <property type="match status" value="1"/>
</dbReference>
<feature type="region of interest" description="Disordered" evidence="1">
    <location>
        <begin position="243"/>
        <end position="268"/>
    </location>
</feature>
<evidence type="ECO:0000313" key="4">
    <source>
        <dbReference type="EMBL" id="HIZ61582.1"/>
    </source>
</evidence>
<feature type="compositionally biased region" description="Acidic residues" evidence="1">
    <location>
        <begin position="243"/>
        <end position="266"/>
    </location>
</feature>
<reference evidence="4" key="1">
    <citation type="journal article" date="2021" name="PeerJ">
        <title>Extensive microbial diversity within the chicken gut microbiome revealed by metagenomics and culture.</title>
        <authorList>
            <person name="Gilroy R."/>
            <person name="Ravi A."/>
            <person name="Getino M."/>
            <person name="Pursley I."/>
            <person name="Horton D.L."/>
            <person name="Alikhan N.F."/>
            <person name="Baker D."/>
            <person name="Gharbi K."/>
            <person name="Hall N."/>
            <person name="Watson M."/>
            <person name="Adriaenssens E.M."/>
            <person name="Foster-Nyarko E."/>
            <person name="Jarju S."/>
            <person name="Secka A."/>
            <person name="Antonio M."/>
            <person name="Oren A."/>
            <person name="Chaudhuri R.R."/>
            <person name="La Ragione R."/>
            <person name="Hildebrand F."/>
            <person name="Pallen M.J."/>
        </authorList>
    </citation>
    <scope>NUCLEOTIDE SEQUENCE</scope>
    <source>
        <strain evidence="4">CHK188-11489</strain>
    </source>
</reference>
<reference evidence="4" key="2">
    <citation type="submission" date="2021-04" db="EMBL/GenBank/DDBJ databases">
        <authorList>
            <person name="Gilroy R."/>
        </authorList>
    </citation>
    <scope>NUCLEOTIDE SEQUENCE</scope>
    <source>
        <strain evidence="4">CHK188-11489</strain>
    </source>
</reference>
<dbReference type="InterPro" id="IPR050570">
    <property type="entry name" value="Cell_wall_metabolism_enzyme"/>
</dbReference>
<dbReference type="InterPro" id="IPR016047">
    <property type="entry name" value="M23ase_b-sheet_dom"/>
</dbReference>
<evidence type="ECO:0000259" key="3">
    <source>
        <dbReference type="Pfam" id="PF01551"/>
    </source>
</evidence>
<feature type="compositionally biased region" description="Low complexity" evidence="1">
    <location>
        <begin position="172"/>
        <end position="197"/>
    </location>
</feature>